<feature type="compositionally biased region" description="Basic residues" evidence="3">
    <location>
        <begin position="51"/>
        <end position="61"/>
    </location>
</feature>
<evidence type="ECO:0000259" key="5">
    <source>
        <dbReference type="PROSITE" id="PS00498"/>
    </source>
</evidence>
<reference evidence="6" key="1">
    <citation type="journal article" date="2023" name="Mol. Phylogenet. Evol.">
        <title>Genome-scale phylogeny and comparative genomics of the fungal order Sordariales.</title>
        <authorList>
            <person name="Hensen N."/>
            <person name="Bonometti L."/>
            <person name="Westerberg I."/>
            <person name="Brannstrom I.O."/>
            <person name="Guillou S."/>
            <person name="Cros-Aarteil S."/>
            <person name="Calhoun S."/>
            <person name="Haridas S."/>
            <person name="Kuo A."/>
            <person name="Mondo S."/>
            <person name="Pangilinan J."/>
            <person name="Riley R."/>
            <person name="LaButti K."/>
            <person name="Andreopoulos B."/>
            <person name="Lipzen A."/>
            <person name="Chen C."/>
            <person name="Yan M."/>
            <person name="Daum C."/>
            <person name="Ng V."/>
            <person name="Clum A."/>
            <person name="Steindorff A."/>
            <person name="Ohm R.A."/>
            <person name="Martin F."/>
            <person name="Silar P."/>
            <person name="Natvig D.O."/>
            <person name="Lalanne C."/>
            <person name="Gautier V."/>
            <person name="Ament-Velasquez S.L."/>
            <person name="Kruys A."/>
            <person name="Hutchinson M.I."/>
            <person name="Powell A.J."/>
            <person name="Barry K."/>
            <person name="Miller A.N."/>
            <person name="Grigoriev I.V."/>
            <person name="Debuchy R."/>
            <person name="Gladieux P."/>
            <person name="Hiltunen Thoren M."/>
            <person name="Johannesson H."/>
        </authorList>
    </citation>
    <scope>NUCLEOTIDE SEQUENCE</scope>
    <source>
        <strain evidence="6">PSN293</strain>
    </source>
</reference>
<dbReference type="GO" id="GO:0016491">
    <property type="term" value="F:oxidoreductase activity"/>
    <property type="evidence" value="ECO:0007669"/>
    <property type="project" value="InterPro"/>
</dbReference>
<keyword evidence="4" id="KW-0732">Signal</keyword>
<evidence type="ECO:0000256" key="3">
    <source>
        <dbReference type="SAM" id="MobiDB-lite"/>
    </source>
</evidence>
<dbReference type="InterPro" id="IPR002227">
    <property type="entry name" value="Tyrosinase_Cu-bd"/>
</dbReference>
<evidence type="ECO:0000256" key="1">
    <source>
        <dbReference type="ARBA" id="ARBA00022723"/>
    </source>
</evidence>
<protein>
    <submittedName>
        <fullName evidence="6">Tyrosinase</fullName>
    </submittedName>
</protein>
<gene>
    <name evidence="6" type="ORF">QBC37DRAFT_183641</name>
</gene>
<dbReference type="GO" id="GO:0046872">
    <property type="term" value="F:metal ion binding"/>
    <property type="evidence" value="ECO:0007669"/>
    <property type="project" value="UniProtKB-KW"/>
</dbReference>
<feature type="chain" id="PRO_5042957192" evidence="4">
    <location>
        <begin position="23"/>
        <end position="381"/>
    </location>
</feature>
<accession>A0AAN7B797</accession>
<dbReference type="PROSITE" id="PS00498">
    <property type="entry name" value="TYROSINASE_2"/>
    <property type="match status" value="1"/>
</dbReference>
<dbReference type="PANTHER" id="PTHR11474">
    <property type="entry name" value="TYROSINASE FAMILY MEMBER"/>
    <property type="match status" value="1"/>
</dbReference>
<dbReference type="InterPro" id="IPR050316">
    <property type="entry name" value="Tyrosinase/Hemocyanin"/>
</dbReference>
<keyword evidence="7" id="KW-1185">Reference proteome</keyword>
<keyword evidence="1" id="KW-0479">Metal-binding</keyword>
<dbReference type="PRINTS" id="PR00092">
    <property type="entry name" value="TYROSINASE"/>
</dbReference>
<proteinExistence type="predicted"/>
<dbReference type="EMBL" id="MU858118">
    <property type="protein sequence ID" value="KAK4212919.1"/>
    <property type="molecule type" value="Genomic_DNA"/>
</dbReference>
<evidence type="ECO:0000313" key="7">
    <source>
        <dbReference type="Proteomes" id="UP001301769"/>
    </source>
</evidence>
<comment type="caution">
    <text evidence="6">The sequence shown here is derived from an EMBL/GenBank/DDBJ whole genome shotgun (WGS) entry which is preliminary data.</text>
</comment>
<evidence type="ECO:0000256" key="2">
    <source>
        <dbReference type="ARBA" id="ARBA00023008"/>
    </source>
</evidence>
<dbReference type="Pfam" id="PF00264">
    <property type="entry name" value="Tyrosinase"/>
    <property type="match status" value="1"/>
</dbReference>
<dbReference type="PANTHER" id="PTHR11474:SF126">
    <property type="entry name" value="TYROSINASE-LIKE PROTEIN TYR-1-RELATED"/>
    <property type="match status" value="1"/>
</dbReference>
<reference evidence="6" key="2">
    <citation type="submission" date="2023-05" db="EMBL/GenBank/DDBJ databases">
        <authorList>
            <consortium name="Lawrence Berkeley National Laboratory"/>
            <person name="Steindorff A."/>
            <person name="Hensen N."/>
            <person name="Bonometti L."/>
            <person name="Westerberg I."/>
            <person name="Brannstrom I.O."/>
            <person name="Guillou S."/>
            <person name="Cros-Aarteil S."/>
            <person name="Calhoun S."/>
            <person name="Haridas S."/>
            <person name="Kuo A."/>
            <person name="Mondo S."/>
            <person name="Pangilinan J."/>
            <person name="Riley R."/>
            <person name="Labutti K."/>
            <person name="Andreopoulos B."/>
            <person name="Lipzen A."/>
            <person name="Chen C."/>
            <person name="Yanf M."/>
            <person name="Daum C."/>
            <person name="Ng V."/>
            <person name="Clum A."/>
            <person name="Ohm R."/>
            <person name="Martin F."/>
            <person name="Silar P."/>
            <person name="Natvig D."/>
            <person name="Lalanne C."/>
            <person name="Gautier V."/>
            <person name="Ament-Velasquez S.L."/>
            <person name="Kruys A."/>
            <person name="Hutchinson M.I."/>
            <person name="Powell A.J."/>
            <person name="Barry K."/>
            <person name="Miller A.N."/>
            <person name="Grigoriev I.V."/>
            <person name="Debuchy R."/>
            <person name="Gladieux P."/>
            <person name="Thoren M.H."/>
            <person name="Johannesson H."/>
        </authorList>
    </citation>
    <scope>NUCLEOTIDE SEQUENCE</scope>
    <source>
        <strain evidence="6">PSN293</strain>
    </source>
</reference>
<evidence type="ECO:0000256" key="4">
    <source>
        <dbReference type="SAM" id="SignalP"/>
    </source>
</evidence>
<feature type="domain" description="Tyrosinase copper-binding" evidence="5">
    <location>
        <begin position="266"/>
        <end position="277"/>
    </location>
</feature>
<keyword evidence="2" id="KW-0186">Copper</keyword>
<dbReference type="Proteomes" id="UP001301769">
    <property type="component" value="Unassembled WGS sequence"/>
</dbReference>
<dbReference type="Gene3D" id="1.10.1280.10">
    <property type="entry name" value="Di-copper center containing domain from catechol oxidase"/>
    <property type="match status" value="1"/>
</dbReference>
<feature type="signal peptide" evidence="4">
    <location>
        <begin position="1"/>
        <end position="22"/>
    </location>
</feature>
<dbReference type="AlphaFoldDB" id="A0AAN7B797"/>
<sequence length="381" mass="41181">MLFRPTVIGLVALAASAVTVSALSLPVQVPGSLDGRSPGPAVAAPRGPPPKPKKCKKKLKRKAWHTLKKKEKKEYIDAELCLMSKPATLGLPATANRFEELQSIHQIPAFITHGVGAFLPYHRLHMHAHERALREECGYKGAQPYWDEPRDAGDFINSDVLDPVTGFGGNGTGNGGPQPGMGCIHDGPFANFSNNLGPGYFQGTPNCIYRFVNDTVSLMSSQPYVDECKAKPNYLKFWPCLEAAPHVGGHGGVGGKMLDPIASPGDPIFYLHHTWLDKLFWEWQALDLPARLYDISGPNLPDPFAPPPTPDPGSLPLIFPTFDKFPPPEAFVVPPGSPQPQGDPGNVTTLSHVLDMLGVIPSATIAEVMNIGGDLLCYEYV</sequence>
<feature type="region of interest" description="Disordered" evidence="3">
    <location>
        <begin position="34"/>
        <end position="61"/>
    </location>
</feature>
<dbReference type="SUPFAM" id="SSF48056">
    <property type="entry name" value="Di-copper centre-containing domain"/>
    <property type="match status" value="1"/>
</dbReference>
<name>A0AAN7B797_9PEZI</name>
<dbReference type="InterPro" id="IPR008922">
    <property type="entry name" value="Di-copper_centre_dom_sf"/>
</dbReference>
<feature type="compositionally biased region" description="Low complexity" evidence="3">
    <location>
        <begin position="35"/>
        <end position="45"/>
    </location>
</feature>
<evidence type="ECO:0000313" key="6">
    <source>
        <dbReference type="EMBL" id="KAK4212919.1"/>
    </source>
</evidence>
<organism evidence="6 7">
    <name type="scientific">Rhypophila decipiens</name>
    <dbReference type="NCBI Taxonomy" id="261697"/>
    <lineage>
        <taxon>Eukaryota</taxon>
        <taxon>Fungi</taxon>
        <taxon>Dikarya</taxon>
        <taxon>Ascomycota</taxon>
        <taxon>Pezizomycotina</taxon>
        <taxon>Sordariomycetes</taxon>
        <taxon>Sordariomycetidae</taxon>
        <taxon>Sordariales</taxon>
        <taxon>Naviculisporaceae</taxon>
        <taxon>Rhypophila</taxon>
    </lineage>
</organism>